<feature type="transmembrane region" description="Helical" evidence="1">
    <location>
        <begin position="251"/>
        <end position="269"/>
    </location>
</feature>
<reference evidence="2 3" key="1">
    <citation type="submission" date="2023-08" db="EMBL/GenBank/DDBJ databases">
        <title>Microbacterium aquilitoris sp. nov. and Microbacterium gwkjibeachense sp. nov., isolated from beach.</title>
        <authorList>
            <person name="Lee S.D."/>
            <person name="Yang H."/>
            <person name="Kim I."/>
        </authorList>
    </citation>
    <scope>NUCLEOTIDE SEQUENCE [LARGE SCALE GENOMIC DNA]</scope>
    <source>
        <strain evidence="2 3">KSW-18</strain>
    </source>
</reference>
<protein>
    <recommendedName>
        <fullName evidence="4">DUF2157 domain-containing protein</fullName>
    </recommendedName>
</protein>
<keyword evidence="1" id="KW-0812">Transmembrane</keyword>
<dbReference type="EMBL" id="JAUZVT010000001">
    <property type="protein sequence ID" value="MDT3329485.1"/>
    <property type="molecule type" value="Genomic_DNA"/>
</dbReference>
<sequence length="313" mass="33185">MTTIDDTPWRRALRAYPSSWRERHGEAMLGTLLDEAEARGRDEPSRGERIALMRSGLAVRILGWMPHPAREALATASAATGFALAVMFAVFSGFGERVDWRLPAEGQNLDLQASPGLVPAGLWVIAFVLILCGAARAARVAFAATAVVGAGVFFYAQLDPLAGPRAITTVTMTVFALLALLAPVRARLAAAATAAVTTGILVFFHLFFEVPPGSPSDAIWLRVLTEEFTGFLAGAVWVLALMAAIVRARAVARCIGAAATVWTIVWLIRLTMWDVVTGMLGLAAVLAVVAIGAGIFRAGARWGRGTHPREGAA</sequence>
<proteinExistence type="predicted"/>
<comment type="caution">
    <text evidence="2">The sequence shown here is derived from an EMBL/GenBank/DDBJ whole genome shotgun (WGS) entry which is preliminary data.</text>
</comment>
<feature type="transmembrane region" description="Helical" evidence="1">
    <location>
        <begin position="275"/>
        <end position="296"/>
    </location>
</feature>
<feature type="transmembrane region" description="Helical" evidence="1">
    <location>
        <begin position="188"/>
        <end position="208"/>
    </location>
</feature>
<feature type="transmembrane region" description="Helical" evidence="1">
    <location>
        <begin position="114"/>
        <end position="133"/>
    </location>
</feature>
<evidence type="ECO:0000256" key="1">
    <source>
        <dbReference type="SAM" id="Phobius"/>
    </source>
</evidence>
<gene>
    <name evidence="2" type="ORF">Q9S78_02270</name>
</gene>
<dbReference type="Proteomes" id="UP001262835">
    <property type="component" value="Unassembled WGS sequence"/>
</dbReference>
<keyword evidence="1" id="KW-1133">Transmembrane helix</keyword>
<feature type="transmembrane region" description="Helical" evidence="1">
    <location>
        <begin position="228"/>
        <end position="246"/>
    </location>
</feature>
<organism evidence="2 3">
    <name type="scientific">Microbacterium aquilitoris</name>
    <dbReference type="NCBI Taxonomy" id="3067307"/>
    <lineage>
        <taxon>Bacteria</taxon>
        <taxon>Bacillati</taxon>
        <taxon>Actinomycetota</taxon>
        <taxon>Actinomycetes</taxon>
        <taxon>Micrococcales</taxon>
        <taxon>Microbacteriaceae</taxon>
        <taxon>Microbacterium</taxon>
    </lineage>
</organism>
<evidence type="ECO:0000313" key="2">
    <source>
        <dbReference type="EMBL" id="MDT3329485.1"/>
    </source>
</evidence>
<dbReference type="RefSeq" id="WP_311858477.1">
    <property type="nucleotide sequence ID" value="NZ_JAUZVT010000001.1"/>
</dbReference>
<accession>A0ABU3GFK7</accession>
<evidence type="ECO:0008006" key="4">
    <source>
        <dbReference type="Google" id="ProtNLM"/>
    </source>
</evidence>
<feature type="transmembrane region" description="Helical" evidence="1">
    <location>
        <begin position="140"/>
        <end position="156"/>
    </location>
</feature>
<feature type="transmembrane region" description="Helical" evidence="1">
    <location>
        <begin position="162"/>
        <end position="181"/>
    </location>
</feature>
<feature type="transmembrane region" description="Helical" evidence="1">
    <location>
        <begin position="72"/>
        <end position="94"/>
    </location>
</feature>
<keyword evidence="3" id="KW-1185">Reference proteome</keyword>
<name>A0ABU3GFK7_9MICO</name>
<keyword evidence="1" id="KW-0472">Membrane</keyword>
<evidence type="ECO:0000313" key="3">
    <source>
        <dbReference type="Proteomes" id="UP001262835"/>
    </source>
</evidence>